<protein>
    <submittedName>
        <fullName evidence="1">Uncharacterized protein</fullName>
    </submittedName>
</protein>
<comment type="caution">
    <text evidence="1">The sequence shown here is derived from an EMBL/GenBank/DDBJ whole genome shotgun (WGS) entry which is preliminary data.</text>
</comment>
<accession>A0ABR7LCP6</accession>
<evidence type="ECO:0000313" key="1">
    <source>
        <dbReference type="EMBL" id="MBC6450429.1"/>
    </source>
</evidence>
<dbReference type="Proteomes" id="UP000734823">
    <property type="component" value="Unassembled WGS sequence"/>
</dbReference>
<gene>
    <name evidence="1" type="ORF">GPZ80_25035</name>
</gene>
<reference evidence="1 2" key="1">
    <citation type="submission" date="2020-06" db="EMBL/GenBank/DDBJ databases">
        <title>Actinokineospora xiongansis sp. nov., isolated from soil of Baiyangdian.</title>
        <authorList>
            <person name="Zhang X."/>
        </authorList>
    </citation>
    <scope>NUCLEOTIDE SEQUENCE [LARGE SCALE GENOMIC DNA]</scope>
    <source>
        <strain evidence="1 2">HBU206404</strain>
    </source>
</reference>
<keyword evidence="2" id="KW-1185">Reference proteome</keyword>
<name>A0ABR7LCP6_9PSEU</name>
<dbReference type="RefSeq" id="WP_187223521.1">
    <property type="nucleotide sequence ID" value="NZ_JABVED010000016.1"/>
</dbReference>
<organism evidence="1 2">
    <name type="scientific">Actinokineospora xionganensis</name>
    <dbReference type="NCBI Taxonomy" id="2684470"/>
    <lineage>
        <taxon>Bacteria</taxon>
        <taxon>Bacillati</taxon>
        <taxon>Actinomycetota</taxon>
        <taxon>Actinomycetes</taxon>
        <taxon>Pseudonocardiales</taxon>
        <taxon>Pseudonocardiaceae</taxon>
        <taxon>Actinokineospora</taxon>
    </lineage>
</organism>
<dbReference type="EMBL" id="JABVED010000016">
    <property type="protein sequence ID" value="MBC6450429.1"/>
    <property type="molecule type" value="Genomic_DNA"/>
</dbReference>
<sequence>MFTDYFAAASDEAAAGAIDGPGGKFDTVQLKGLDPAVKLARLEALLTGRTLDQVIEDERSAAMIAMADDGERLVLTVTDELFTALAEADEAQLRSVVPAWSQTEEFALEGGADVELLIEDVVALSALARRASGRGEQMYCWLCV</sequence>
<proteinExistence type="predicted"/>
<evidence type="ECO:0000313" key="2">
    <source>
        <dbReference type="Proteomes" id="UP000734823"/>
    </source>
</evidence>